<feature type="region of interest" description="Disordered" evidence="1">
    <location>
        <begin position="398"/>
        <end position="420"/>
    </location>
</feature>
<dbReference type="InterPro" id="IPR050194">
    <property type="entry name" value="Glycosyltransferase_grp1"/>
</dbReference>
<dbReference type="PANTHER" id="PTHR45947">
    <property type="entry name" value="SULFOQUINOVOSYL TRANSFERASE SQD2"/>
    <property type="match status" value="1"/>
</dbReference>
<dbReference type="PANTHER" id="PTHR45947:SF15">
    <property type="entry name" value="TEICHURONIC ACID BIOSYNTHESIS GLYCOSYLTRANSFERASE TUAC-RELATED"/>
    <property type="match status" value="1"/>
</dbReference>
<reference evidence="2 3" key="1">
    <citation type="submission" date="2024-10" db="EMBL/GenBank/DDBJ databases">
        <authorList>
            <person name="Yang X.-N."/>
        </authorList>
    </citation>
    <scope>NUCLEOTIDE SEQUENCE [LARGE SCALE GENOMIC DNA]</scope>
    <source>
        <strain evidence="2 3">CAU 1059</strain>
    </source>
</reference>
<evidence type="ECO:0000256" key="1">
    <source>
        <dbReference type="SAM" id="MobiDB-lite"/>
    </source>
</evidence>
<organism evidence="2 3">
    <name type="scientific">Roseovarius aquimarinus</name>
    <dbReference type="NCBI Taxonomy" id="1229156"/>
    <lineage>
        <taxon>Bacteria</taxon>
        <taxon>Pseudomonadati</taxon>
        <taxon>Pseudomonadota</taxon>
        <taxon>Alphaproteobacteria</taxon>
        <taxon>Rhodobacterales</taxon>
        <taxon>Roseobacteraceae</taxon>
        <taxon>Roseovarius</taxon>
    </lineage>
</organism>
<dbReference type="RefSeq" id="WP_377168844.1">
    <property type="nucleotide sequence ID" value="NZ_JBHTJC010000001.1"/>
</dbReference>
<name>A0ABW7I496_9RHOB</name>
<keyword evidence="3" id="KW-1185">Reference proteome</keyword>
<comment type="caution">
    <text evidence="2">The sequence shown here is derived from an EMBL/GenBank/DDBJ whole genome shotgun (WGS) entry which is preliminary data.</text>
</comment>
<gene>
    <name evidence="2" type="ORF">ACGRVM_02995</name>
</gene>
<keyword evidence="2" id="KW-0808">Transferase</keyword>
<dbReference type="CDD" id="cd03801">
    <property type="entry name" value="GT4_PimA-like"/>
    <property type="match status" value="1"/>
</dbReference>
<dbReference type="EC" id="2.4.-.-" evidence="2"/>
<dbReference type="GO" id="GO:0016757">
    <property type="term" value="F:glycosyltransferase activity"/>
    <property type="evidence" value="ECO:0007669"/>
    <property type="project" value="UniProtKB-KW"/>
</dbReference>
<evidence type="ECO:0000313" key="3">
    <source>
        <dbReference type="Proteomes" id="UP001607157"/>
    </source>
</evidence>
<protein>
    <submittedName>
        <fullName evidence="2">Glycosyltransferase family 4 protein</fullName>
        <ecNumber evidence="2">2.4.-.-</ecNumber>
    </submittedName>
</protein>
<keyword evidence="2" id="KW-0328">Glycosyltransferase</keyword>
<dbReference type="SUPFAM" id="SSF53756">
    <property type="entry name" value="UDP-Glycosyltransferase/glycogen phosphorylase"/>
    <property type="match status" value="1"/>
</dbReference>
<dbReference type="Proteomes" id="UP001607157">
    <property type="component" value="Unassembled WGS sequence"/>
</dbReference>
<sequence>MKIAYILNTYPQPSHSFIRREIRALERQGFEIDRIAMRAADVPLIDAGDREEAARTHYVLRAGALRLLRDLAYMAWRAPRRMGAACALARRCGARSEVGRLRHMIYLAEAAHVARRCAATGALHAHAHFGTNAAAVAMLSHVMGGPRYSFTVHGPEEFDAPRSLSLAEKMTRAAFTVAISSYGRAQLSRLVPHDLWARIRIVHCGIEPELFAAPAPIPGGPPHLVAIGRFVEQKGQMMLPGALRRALREAPDLHLTLIGDGPLRGALEADIAVAGIGGHVTLAGWQDEAGIRAALARAHALVMPSFAEGLPMVVMEAMAAARPVLATHIAGTPELVQDGVTGWLVPAGDEAALAEAMVRVAKTPQGDLEEMGAAGRTRVLARHDADREAAKLADLFREALHRPRTQPPGPGNRTASDTAP</sequence>
<proteinExistence type="predicted"/>
<dbReference type="Pfam" id="PF13692">
    <property type="entry name" value="Glyco_trans_1_4"/>
    <property type="match status" value="1"/>
</dbReference>
<accession>A0ABW7I496</accession>
<dbReference type="Gene3D" id="3.40.50.2000">
    <property type="entry name" value="Glycogen Phosphorylase B"/>
    <property type="match status" value="2"/>
</dbReference>
<dbReference type="EMBL" id="JBIHMM010000001">
    <property type="protein sequence ID" value="MFH0252843.1"/>
    <property type="molecule type" value="Genomic_DNA"/>
</dbReference>
<evidence type="ECO:0000313" key="2">
    <source>
        <dbReference type="EMBL" id="MFH0252843.1"/>
    </source>
</evidence>